<dbReference type="InterPro" id="IPR004633">
    <property type="entry name" value="NaPi_cotrn-rel/YqeW-like"/>
</dbReference>
<evidence type="ECO:0000259" key="8">
    <source>
        <dbReference type="Pfam" id="PF01895"/>
    </source>
</evidence>
<keyword evidence="2" id="KW-1003">Cell membrane</keyword>
<dbReference type="GO" id="GO:0005436">
    <property type="term" value="F:sodium:phosphate symporter activity"/>
    <property type="evidence" value="ECO:0007669"/>
    <property type="project" value="InterPro"/>
</dbReference>
<feature type="transmembrane region" description="Helical" evidence="7">
    <location>
        <begin position="47"/>
        <end position="78"/>
    </location>
</feature>
<protein>
    <submittedName>
        <fullName evidence="9">Transcriptional regulator PhoU</fullName>
    </submittedName>
</protein>
<dbReference type="NCBIfam" id="TIGR00704">
    <property type="entry name" value="NaPi_cotrn_rel"/>
    <property type="match status" value="1"/>
</dbReference>
<dbReference type="GO" id="GO:0044341">
    <property type="term" value="P:sodium-dependent phosphate transport"/>
    <property type="evidence" value="ECO:0007669"/>
    <property type="project" value="InterPro"/>
</dbReference>
<evidence type="ECO:0000256" key="2">
    <source>
        <dbReference type="ARBA" id="ARBA00022475"/>
    </source>
</evidence>
<evidence type="ECO:0000313" key="10">
    <source>
        <dbReference type="Proteomes" id="UP000190140"/>
    </source>
</evidence>
<evidence type="ECO:0000256" key="3">
    <source>
        <dbReference type="ARBA" id="ARBA00022692"/>
    </source>
</evidence>
<feature type="domain" description="PhoU" evidence="8">
    <location>
        <begin position="450"/>
        <end position="534"/>
    </location>
</feature>
<dbReference type="InterPro" id="IPR003841">
    <property type="entry name" value="Na/Pi_transpt"/>
</dbReference>
<dbReference type="GO" id="GO:0005886">
    <property type="term" value="C:plasma membrane"/>
    <property type="evidence" value="ECO:0007669"/>
    <property type="project" value="UniProtKB-SubCell"/>
</dbReference>
<dbReference type="AlphaFoldDB" id="A0A1V4IA08"/>
<evidence type="ECO:0000256" key="4">
    <source>
        <dbReference type="ARBA" id="ARBA00022989"/>
    </source>
</evidence>
<organism evidence="9 10">
    <name type="scientific">Alkalithermobacter paradoxus</name>
    <dbReference type="NCBI Taxonomy" id="29349"/>
    <lineage>
        <taxon>Bacteria</taxon>
        <taxon>Bacillati</taxon>
        <taxon>Bacillota</taxon>
        <taxon>Clostridia</taxon>
        <taxon>Peptostreptococcales</taxon>
        <taxon>Tepidibacteraceae</taxon>
        <taxon>Alkalithermobacter</taxon>
    </lineage>
</organism>
<dbReference type="RefSeq" id="WP_331721992.1">
    <property type="nucleotide sequence ID" value="NZ_MZGW01000002.1"/>
</dbReference>
<keyword evidence="4 7" id="KW-1133">Transmembrane helix</keyword>
<feature type="transmembrane region" description="Helical" evidence="7">
    <location>
        <begin position="132"/>
        <end position="153"/>
    </location>
</feature>
<keyword evidence="6" id="KW-0175">Coiled coil</keyword>
<gene>
    <name evidence="9" type="ORF">CLOTH_07510</name>
</gene>
<proteinExistence type="predicted"/>
<dbReference type="Pfam" id="PF02690">
    <property type="entry name" value="Na_Pi_cotrans"/>
    <property type="match status" value="2"/>
</dbReference>
<dbReference type="NCBIfam" id="NF037997">
    <property type="entry name" value="Na_Pi_symport"/>
    <property type="match status" value="1"/>
</dbReference>
<evidence type="ECO:0000256" key="1">
    <source>
        <dbReference type="ARBA" id="ARBA00004651"/>
    </source>
</evidence>
<dbReference type="PANTHER" id="PTHR10010:SF46">
    <property type="entry name" value="SODIUM-DEPENDENT PHOSPHATE TRANSPORT PROTEIN 2B"/>
    <property type="match status" value="1"/>
</dbReference>
<dbReference type="Proteomes" id="UP000190140">
    <property type="component" value="Unassembled WGS sequence"/>
</dbReference>
<keyword evidence="5 7" id="KW-0472">Membrane</keyword>
<dbReference type="InterPro" id="IPR038078">
    <property type="entry name" value="PhoU-like_sf"/>
</dbReference>
<evidence type="ECO:0000256" key="6">
    <source>
        <dbReference type="SAM" id="Coils"/>
    </source>
</evidence>
<evidence type="ECO:0000256" key="7">
    <source>
        <dbReference type="SAM" id="Phobius"/>
    </source>
</evidence>
<dbReference type="SUPFAM" id="SSF109755">
    <property type="entry name" value="PhoU-like"/>
    <property type="match status" value="1"/>
</dbReference>
<keyword evidence="3 7" id="KW-0812">Transmembrane</keyword>
<dbReference type="Pfam" id="PF01895">
    <property type="entry name" value="PhoU"/>
    <property type="match status" value="2"/>
</dbReference>
<accession>A0A1V4IA08</accession>
<evidence type="ECO:0000256" key="5">
    <source>
        <dbReference type="ARBA" id="ARBA00023136"/>
    </source>
</evidence>
<dbReference type="Gene3D" id="1.20.58.220">
    <property type="entry name" value="Phosphate transport system protein phou homolog 2, domain 2"/>
    <property type="match status" value="1"/>
</dbReference>
<feature type="transmembrane region" description="Helical" evidence="7">
    <location>
        <begin position="241"/>
        <end position="260"/>
    </location>
</feature>
<dbReference type="STRING" id="29349.CLOTH_07510"/>
<feature type="coiled-coil region" evidence="6">
    <location>
        <begin position="464"/>
        <end position="491"/>
    </location>
</feature>
<keyword evidence="10" id="KW-1185">Reference proteome</keyword>
<name>A0A1V4IA08_9FIRM</name>
<feature type="domain" description="PhoU" evidence="8">
    <location>
        <begin position="347"/>
        <end position="430"/>
    </location>
</feature>
<feature type="transmembrane region" description="Helical" evidence="7">
    <location>
        <begin position="165"/>
        <end position="187"/>
    </location>
</feature>
<feature type="transmembrane region" description="Helical" evidence="7">
    <location>
        <begin position="194"/>
        <end position="216"/>
    </location>
</feature>
<comment type="caution">
    <text evidence="9">The sequence shown here is derived from an EMBL/GenBank/DDBJ whole genome shotgun (WGS) entry which is preliminary data.</text>
</comment>
<dbReference type="InterPro" id="IPR026022">
    <property type="entry name" value="PhoU_dom"/>
</dbReference>
<comment type="subcellular location">
    <subcellularLocation>
        <location evidence="1">Cell membrane</location>
        <topology evidence="1">Multi-pass membrane protein</topology>
    </subcellularLocation>
</comment>
<evidence type="ECO:0000313" key="9">
    <source>
        <dbReference type="EMBL" id="OPJ56347.1"/>
    </source>
</evidence>
<reference evidence="9 10" key="1">
    <citation type="submission" date="2017-03" db="EMBL/GenBank/DDBJ databases">
        <title>Genome sequence of Clostridium thermoalcaliphilum DSM 7309.</title>
        <authorList>
            <person name="Poehlein A."/>
            <person name="Daniel R."/>
        </authorList>
    </citation>
    <scope>NUCLEOTIDE SEQUENCE [LARGE SCALE GENOMIC DNA]</scope>
    <source>
        <strain evidence="9 10">DSM 7309</strain>
    </source>
</reference>
<sequence length="539" mass="59417">MGINVLFGIIGGLGLFLYGIHLMGTALQKVTGDKIKKIAGILTDNKFLGVLLGIFVTGIVQSSSITTVMLVGFVNAGILKLTQSLGLIMGANIGTTLTAQMISFSFEDIVPILIGIGMVLHLSSNKERTKQLGEALIGLGILFLGMDFLRSAVKPLENFETFRNILISFGHNPVLGILIGIALSIILQSSTAAIGLLIALASQGLIPLVSALPILYGENIGTCTTALISSIGANKDAKRAASLHILFNLVGTILFTTILYRPMESLIVYINPNDISRQIANAHTLFNITSTILIIPFSAQLIKLSKVIIKDENDENEYTKISRYLDDRMLKTPTIALESAVKETLYMAEIAKDSFQCAMNGFLSRSKDEVLKVFEKEKIINEFEKNIISYMIKLSNASMCSESRETMDGLFNIVNDVERIGDHSENIAELAVVAIDKHLAFSEEAIKDLNNMYTRVLDVYELSIKAMKQRDVRLSLEIMKLEEKIDILERLCRKNHIYRLNTKSCHPESGIVFLDLISNMERIADHASNIARTVIDSKR</sequence>
<feature type="transmembrane region" description="Helical" evidence="7">
    <location>
        <begin position="6"/>
        <end position="27"/>
    </location>
</feature>
<dbReference type="PANTHER" id="PTHR10010">
    <property type="entry name" value="SOLUTE CARRIER FAMILY 34 SODIUM PHOSPHATE , MEMBER 2-RELATED"/>
    <property type="match status" value="1"/>
</dbReference>
<dbReference type="EMBL" id="MZGW01000002">
    <property type="protein sequence ID" value="OPJ56347.1"/>
    <property type="molecule type" value="Genomic_DNA"/>
</dbReference>
<feature type="transmembrane region" description="Helical" evidence="7">
    <location>
        <begin position="98"/>
        <end position="120"/>
    </location>
</feature>